<evidence type="ECO:0000256" key="2">
    <source>
        <dbReference type="ARBA" id="ARBA00007639"/>
    </source>
</evidence>
<evidence type="ECO:0000313" key="6">
    <source>
        <dbReference type="EMBL" id="QLY40618.1"/>
    </source>
</evidence>
<comment type="similarity">
    <text evidence="2">Belongs to the bacterial solute-binding protein 2 family.</text>
</comment>
<evidence type="ECO:0000259" key="5">
    <source>
        <dbReference type="Pfam" id="PF13407"/>
    </source>
</evidence>
<evidence type="ECO:0000256" key="4">
    <source>
        <dbReference type="SAM" id="SignalP"/>
    </source>
</evidence>
<protein>
    <submittedName>
        <fullName evidence="6">Substrate-binding domain-containing protein</fullName>
    </submittedName>
</protein>
<feature type="domain" description="Periplasmic binding protein" evidence="5">
    <location>
        <begin position="69"/>
        <end position="334"/>
    </location>
</feature>
<evidence type="ECO:0000256" key="1">
    <source>
        <dbReference type="ARBA" id="ARBA00004196"/>
    </source>
</evidence>
<dbReference type="InterPro" id="IPR028082">
    <property type="entry name" value="Peripla_BP_I"/>
</dbReference>
<dbReference type="AlphaFoldDB" id="A0A7L6N5U2"/>
<keyword evidence="7" id="KW-1185">Reference proteome</keyword>
<dbReference type="RefSeq" id="WP_312031463.1">
    <property type="nucleotide sequence ID" value="NZ_CP051151.1"/>
</dbReference>
<evidence type="ECO:0000313" key="7">
    <source>
        <dbReference type="Proteomes" id="UP000512167"/>
    </source>
</evidence>
<comment type="subcellular location">
    <subcellularLocation>
        <location evidence="1">Cell envelope</location>
    </subcellularLocation>
</comment>
<dbReference type="Gene3D" id="3.40.50.2300">
    <property type="match status" value="2"/>
</dbReference>
<dbReference type="PANTHER" id="PTHR46847:SF1">
    <property type="entry name" value="D-ALLOSE-BINDING PERIPLASMIC PROTEIN-RELATED"/>
    <property type="match status" value="1"/>
</dbReference>
<dbReference type="PANTHER" id="PTHR46847">
    <property type="entry name" value="D-ALLOSE-BINDING PERIPLASMIC PROTEIN-RELATED"/>
    <property type="match status" value="1"/>
</dbReference>
<feature type="chain" id="PRO_5029504233" evidence="4">
    <location>
        <begin position="19"/>
        <end position="369"/>
    </location>
</feature>
<dbReference type="Proteomes" id="UP000512167">
    <property type="component" value="Chromosome"/>
</dbReference>
<name>A0A7L6N5U2_9MOLU</name>
<dbReference type="InterPro" id="IPR025997">
    <property type="entry name" value="SBP_2_dom"/>
</dbReference>
<gene>
    <name evidence="6" type="ORF">HF295_07075</name>
</gene>
<dbReference type="SUPFAM" id="SSF53822">
    <property type="entry name" value="Periplasmic binding protein-like I"/>
    <property type="match status" value="1"/>
</dbReference>
<keyword evidence="3 4" id="KW-0732">Signal</keyword>
<feature type="signal peptide" evidence="4">
    <location>
        <begin position="1"/>
        <end position="18"/>
    </location>
</feature>
<proteinExistence type="inferred from homology"/>
<dbReference type="EMBL" id="CP051151">
    <property type="protein sequence ID" value="QLY40618.1"/>
    <property type="molecule type" value="Genomic_DNA"/>
</dbReference>
<evidence type="ECO:0000256" key="3">
    <source>
        <dbReference type="ARBA" id="ARBA00022729"/>
    </source>
</evidence>
<dbReference type="KEGG" id="tbk:HF295_07075"/>
<dbReference type="PROSITE" id="PS51257">
    <property type="entry name" value="PROKAR_LIPOPROTEIN"/>
    <property type="match status" value="1"/>
</dbReference>
<dbReference type="GO" id="GO:0030246">
    <property type="term" value="F:carbohydrate binding"/>
    <property type="evidence" value="ECO:0007669"/>
    <property type="project" value="UniProtKB-ARBA"/>
</dbReference>
<organism evidence="6 7">
    <name type="scientific">Hujiaoplasma nucleasis</name>
    <dbReference type="NCBI Taxonomy" id="2725268"/>
    <lineage>
        <taxon>Bacteria</taxon>
        <taxon>Bacillati</taxon>
        <taxon>Mycoplasmatota</taxon>
        <taxon>Mollicutes</taxon>
        <taxon>Candidatus Izemoplasmatales</taxon>
        <taxon>Hujiaoplasmataceae</taxon>
        <taxon>Hujiaoplasma</taxon>
    </lineage>
</organism>
<sequence>MKKVLGLFIVLFAVFALAACGGEEREPIPTANPEGFNPDTNTDAVNYYDLREDLGAVPLLEGEYTFGGVAKAFENEYWRTLKTGMETGAAKFYEGGINVTIDMRSALGEGDQTGQLAIVQDMITRDYDAILVSPITDGNLVPGVEDALEAGIPVVNVNDGIVAIAPNFVGPNAYENGVLAAHYVGQQLGGASAEGQVAIVTGMSGAFAARQRTAGFKETLEANYPGIVVVEEQTANWSREEARNLANTWFTTYDGSTPEKTLDAIFANNDTMALGIVEANESNANVDPIIVGVDGISEAYDAIREGKLDATVDSFPLFKGQIAVEMAIRILAGQDVPRVVHTPQALITIDNVDQSAETIIAWTDPEIEE</sequence>
<dbReference type="Pfam" id="PF13407">
    <property type="entry name" value="Peripla_BP_4"/>
    <property type="match status" value="1"/>
</dbReference>
<accession>A0A7L6N5U2</accession>
<reference evidence="6 7" key="1">
    <citation type="submission" date="2020-04" db="EMBL/GenBank/DDBJ databases">
        <authorList>
            <person name="Zheng R.K."/>
            <person name="Sun C.M."/>
        </authorList>
    </citation>
    <scope>NUCLEOTIDE SEQUENCE [LARGE SCALE GENOMIC DNA]</scope>
    <source>
        <strain evidence="7">zrk29</strain>
    </source>
</reference>
<dbReference type="GO" id="GO:0030313">
    <property type="term" value="C:cell envelope"/>
    <property type="evidence" value="ECO:0007669"/>
    <property type="project" value="UniProtKB-SubCell"/>
</dbReference>